<dbReference type="SFLD" id="SFLDS00029">
    <property type="entry name" value="Radical_SAM"/>
    <property type="match status" value="1"/>
</dbReference>
<dbReference type="InterPro" id="IPR058240">
    <property type="entry name" value="rSAM_sf"/>
</dbReference>
<dbReference type="SFLD" id="SFLDG01082">
    <property type="entry name" value="B12-binding_domain_containing"/>
    <property type="match status" value="1"/>
</dbReference>
<dbReference type="GO" id="GO:0031419">
    <property type="term" value="F:cobalamin binding"/>
    <property type="evidence" value="ECO:0007669"/>
    <property type="project" value="InterPro"/>
</dbReference>
<evidence type="ECO:0000256" key="4">
    <source>
        <dbReference type="ARBA" id="ARBA00023004"/>
    </source>
</evidence>
<evidence type="ECO:0000313" key="7">
    <source>
        <dbReference type="EMBL" id="HDP77708.1"/>
    </source>
</evidence>
<evidence type="ECO:0000259" key="6">
    <source>
        <dbReference type="PROSITE" id="PS51918"/>
    </source>
</evidence>
<comment type="cofactor">
    <cofactor evidence="1">
        <name>[4Fe-4S] cluster</name>
        <dbReference type="ChEBI" id="CHEBI:49883"/>
    </cofactor>
</comment>
<dbReference type="PROSITE" id="PS51918">
    <property type="entry name" value="RADICAL_SAM"/>
    <property type="match status" value="1"/>
</dbReference>
<evidence type="ECO:0000256" key="2">
    <source>
        <dbReference type="ARBA" id="ARBA00022691"/>
    </source>
</evidence>
<sequence length="510" mass="58590">MKVLMVYPEYPETFWSFKHALKFVSKKAAYPPLGLMTVSAMLPEEWERKLIDMNTDILRDQDILDSDYVMISSMDVQLDSAKKVIQRCKELGVKTIAGGPLFTTRPEEFNEVDHLVLGEAEVTLAPFLNDLEKGKAKHIYRSDGFPDISDSPIPDWKLLDMRKYSSMNIQYSRGCPYNCEFCDIVLLNGHIPRTKRAEKLIGEMEALYKAGWRGGVFIVDDNFIGNKAKLKREILPAIAKWMKDRKYPFVLNTEASIDLSDDDELMKLMVDANFGTVFVGIETTEEESLVECGKYQNRNRDLLSSVRKMQEFGLQVQGGFIVGFDHDKPSVFRNMINFIQKSGIVTAMVGVLTAPTGTRLFLRLKDENRIASEFSGNNTSILTNIIPKMGLNNLVDGYYKILRNIYAPKPYRQRVITFLKNYKPNSLRHVRPLSESLKAFMKSLWVLGIKEKGRINYWLLLLWTAIFRPSLFPLSVEFAIYGYHFRKSLSFGFGEEDKKQPPSYEEQDSR</sequence>
<dbReference type="InterPro" id="IPR007197">
    <property type="entry name" value="rSAM"/>
</dbReference>
<organism evidence="7">
    <name type="scientific">Mesotoga infera</name>
    <dbReference type="NCBI Taxonomy" id="1236046"/>
    <lineage>
        <taxon>Bacteria</taxon>
        <taxon>Thermotogati</taxon>
        <taxon>Thermotogota</taxon>
        <taxon>Thermotogae</taxon>
        <taxon>Kosmotogales</taxon>
        <taxon>Kosmotogaceae</taxon>
        <taxon>Mesotoga</taxon>
    </lineage>
</organism>
<dbReference type="Pfam" id="PF02310">
    <property type="entry name" value="B12-binding"/>
    <property type="match status" value="1"/>
</dbReference>
<dbReference type="SFLD" id="SFLDG01123">
    <property type="entry name" value="methyltransferase_(Class_B)"/>
    <property type="match status" value="1"/>
</dbReference>
<dbReference type="PANTHER" id="PTHR43409">
    <property type="entry name" value="ANAEROBIC MAGNESIUM-PROTOPORPHYRIN IX MONOMETHYL ESTER CYCLASE-RELATED"/>
    <property type="match status" value="1"/>
</dbReference>
<evidence type="ECO:0000256" key="3">
    <source>
        <dbReference type="ARBA" id="ARBA00022723"/>
    </source>
</evidence>
<dbReference type="Gene3D" id="3.40.50.280">
    <property type="entry name" value="Cobalamin-binding domain"/>
    <property type="match status" value="1"/>
</dbReference>
<dbReference type="Pfam" id="PF13282">
    <property type="entry name" value="DUF4070"/>
    <property type="match status" value="1"/>
</dbReference>
<dbReference type="GO" id="GO:0046872">
    <property type="term" value="F:metal ion binding"/>
    <property type="evidence" value="ECO:0007669"/>
    <property type="project" value="UniProtKB-KW"/>
</dbReference>
<dbReference type="InterPro" id="IPR034466">
    <property type="entry name" value="Methyltransferase_Class_B"/>
</dbReference>
<dbReference type="AlphaFoldDB" id="A0A7C1H994"/>
<feature type="domain" description="Radical SAM core" evidence="6">
    <location>
        <begin position="159"/>
        <end position="392"/>
    </location>
</feature>
<dbReference type="SFLD" id="SFLDF00303">
    <property type="entry name" value="hopanoid_C2-methyltransferase"/>
    <property type="match status" value="1"/>
</dbReference>
<name>A0A7C1H994_9BACT</name>
<dbReference type="PANTHER" id="PTHR43409:SF3">
    <property type="entry name" value="HYPOTHETICAL METHYLTRANSFERASE"/>
    <property type="match status" value="1"/>
</dbReference>
<evidence type="ECO:0000256" key="1">
    <source>
        <dbReference type="ARBA" id="ARBA00001966"/>
    </source>
</evidence>
<keyword evidence="3" id="KW-0479">Metal-binding</keyword>
<dbReference type="InterPro" id="IPR006158">
    <property type="entry name" value="Cobalamin-bd"/>
</dbReference>
<keyword evidence="4" id="KW-0408">Iron</keyword>
<protein>
    <submittedName>
        <fullName evidence="7">B12-binding domain-containing radical SAM protein</fullName>
    </submittedName>
</protein>
<comment type="caution">
    <text evidence="7">The sequence shown here is derived from an EMBL/GenBank/DDBJ whole genome shotgun (WGS) entry which is preliminary data.</text>
</comment>
<dbReference type="InterPro" id="IPR025274">
    <property type="entry name" value="DUF4070"/>
</dbReference>
<keyword evidence="2" id="KW-0949">S-adenosyl-L-methionine</keyword>
<accession>A0A7C1H994</accession>
<dbReference type="GO" id="GO:0003824">
    <property type="term" value="F:catalytic activity"/>
    <property type="evidence" value="ECO:0007669"/>
    <property type="project" value="InterPro"/>
</dbReference>
<dbReference type="InterPro" id="IPR023404">
    <property type="entry name" value="rSAM_horseshoe"/>
</dbReference>
<dbReference type="SMART" id="SM00729">
    <property type="entry name" value="Elp3"/>
    <property type="match status" value="1"/>
</dbReference>
<dbReference type="Proteomes" id="UP000886198">
    <property type="component" value="Unassembled WGS sequence"/>
</dbReference>
<proteinExistence type="predicted"/>
<dbReference type="InterPro" id="IPR034530">
    <property type="entry name" value="HpnP-like"/>
</dbReference>
<gene>
    <name evidence="7" type="ORF">ENN47_05915</name>
</gene>
<dbReference type="InterPro" id="IPR051198">
    <property type="entry name" value="BchE-like"/>
</dbReference>
<dbReference type="InterPro" id="IPR006638">
    <property type="entry name" value="Elp3/MiaA/NifB-like_rSAM"/>
</dbReference>
<reference evidence="7" key="1">
    <citation type="journal article" date="2020" name="mSystems">
        <title>Genome- and Community-Level Interaction Insights into Carbon Utilization and Element Cycling Functions of Hydrothermarchaeota in Hydrothermal Sediment.</title>
        <authorList>
            <person name="Zhou Z."/>
            <person name="Liu Y."/>
            <person name="Xu W."/>
            <person name="Pan J."/>
            <person name="Luo Z.H."/>
            <person name="Li M."/>
        </authorList>
    </citation>
    <scope>NUCLEOTIDE SEQUENCE [LARGE SCALE GENOMIC DNA]</scope>
    <source>
        <strain evidence="7">SpSt-1179</strain>
    </source>
</reference>
<dbReference type="EMBL" id="DSBT01000168">
    <property type="protein sequence ID" value="HDP77708.1"/>
    <property type="molecule type" value="Genomic_DNA"/>
</dbReference>
<dbReference type="SUPFAM" id="SSF102114">
    <property type="entry name" value="Radical SAM enzymes"/>
    <property type="match status" value="1"/>
</dbReference>
<dbReference type="GO" id="GO:0051536">
    <property type="term" value="F:iron-sulfur cluster binding"/>
    <property type="evidence" value="ECO:0007669"/>
    <property type="project" value="UniProtKB-KW"/>
</dbReference>
<dbReference type="Pfam" id="PF04055">
    <property type="entry name" value="Radical_SAM"/>
    <property type="match status" value="1"/>
</dbReference>
<dbReference type="Gene3D" id="3.80.30.20">
    <property type="entry name" value="tm_1862 like domain"/>
    <property type="match status" value="1"/>
</dbReference>
<dbReference type="GO" id="GO:0005829">
    <property type="term" value="C:cytosol"/>
    <property type="evidence" value="ECO:0007669"/>
    <property type="project" value="TreeGrafter"/>
</dbReference>
<keyword evidence="5" id="KW-0411">Iron-sulfur</keyword>
<evidence type="ECO:0000256" key="5">
    <source>
        <dbReference type="ARBA" id="ARBA00023014"/>
    </source>
</evidence>